<dbReference type="Gene3D" id="3.30.870.10">
    <property type="entry name" value="Endonuclease Chain A"/>
    <property type="match status" value="1"/>
</dbReference>
<evidence type="ECO:0000259" key="1">
    <source>
        <dbReference type="Pfam" id="PF00196"/>
    </source>
</evidence>
<feature type="domain" description="HTH luxR-type" evidence="1">
    <location>
        <begin position="268"/>
        <end position="298"/>
    </location>
</feature>
<dbReference type="InterPro" id="IPR016032">
    <property type="entry name" value="Sig_transdc_resp-reg_C-effctor"/>
</dbReference>
<dbReference type="SUPFAM" id="SSF46894">
    <property type="entry name" value="C-terminal effector domain of the bipartite response regulators"/>
    <property type="match status" value="1"/>
</dbReference>
<dbReference type="Pfam" id="PF00196">
    <property type="entry name" value="GerE"/>
    <property type="match status" value="1"/>
</dbReference>
<protein>
    <submittedName>
        <fullName evidence="2">Sugar-specific transcriptional regulator TrmB</fullName>
    </submittedName>
</protein>
<proteinExistence type="predicted"/>
<dbReference type="InterPro" id="IPR051797">
    <property type="entry name" value="TrmB-like"/>
</dbReference>
<dbReference type="SUPFAM" id="SSF56024">
    <property type="entry name" value="Phospholipase D/nuclease"/>
    <property type="match status" value="1"/>
</dbReference>
<dbReference type="InterPro" id="IPR036388">
    <property type="entry name" value="WH-like_DNA-bd_sf"/>
</dbReference>
<dbReference type="InterPro" id="IPR000792">
    <property type="entry name" value="Tscrpt_reg_LuxR_C"/>
</dbReference>
<dbReference type="GO" id="GO:0006355">
    <property type="term" value="P:regulation of DNA-templated transcription"/>
    <property type="evidence" value="ECO:0007669"/>
    <property type="project" value="InterPro"/>
</dbReference>
<dbReference type="PANTHER" id="PTHR34293:SF1">
    <property type="entry name" value="HTH-TYPE TRANSCRIPTIONAL REGULATOR TRMBL2"/>
    <property type="match status" value="1"/>
</dbReference>
<keyword evidence="3" id="KW-1185">Reference proteome</keyword>
<dbReference type="AlphaFoldDB" id="A0A7W7SE19"/>
<dbReference type="RefSeq" id="WP_184916054.1">
    <property type="nucleotide sequence ID" value="NZ_JACHJR010000001.1"/>
</dbReference>
<dbReference type="PANTHER" id="PTHR34293">
    <property type="entry name" value="HTH-TYPE TRANSCRIPTIONAL REGULATOR TRMBL2"/>
    <property type="match status" value="1"/>
</dbReference>
<dbReference type="GO" id="GO:0003677">
    <property type="term" value="F:DNA binding"/>
    <property type="evidence" value="ECO:0007669"/>
    <property type="project" value="InterPro"/>
</dbReference>
<comment type="caution">
    <text evidence="2">The sequence shown here is derived from an EMBL/GenBank/DDBJ whole genome shotgun (WGS) entry which is preliminary data.</text>
</comment>
<dbReference type="EMBL" id="JACHJR010000001">
    <property type="protein sequence ID" value="MBB4947696.1"/>
    <property type="molecule type" value="Genomic_DNA"/>
</dbReference>
<organism evidence="2 3">
    <name type="scientific">Kitasatospora gansuensis</name>
    <dbReference type="NCBI Taxonomy" id="258050"/>
    <lineage>
        <taxon>Bacteria</taxon>
        <taxon>Bacillati</taxon>
        <taxon>Actinomycetota</taxon>
        <taxon>Actinomycetes</taxon>
        <taxon>Kitasatosporales</taxon>
        <taxon>Streptomycetaceae</taxon>
        <taxon>Kitasatospora</taxon>
    </lineage>
</organism>
<evidence type="ECO:0000313" key="2">
    <source>
        <dbReference type="EMBL" id="MBB4947696.1"/>
    </source>
</evidence>
<reference evidence="2 3" key="1">
    <citation type="submission" date="2020-08" db="EMBL/GenBank/DDBJ databases">
        <title>Sequencing the genomes of 1000 actinobacteria strains.</title>
        <authorList>
            <person name="Klenk H.-P."/>
        </authorList>
    </citation>
    <scope>NUCLEOTIDE SEQUENCE [LARGE SCALE GENOMIC DNA]</scope>
    <source>
        <strain evidence="2 3">DSM 44786</strain>
    </source>
</reference>
<evidence type="ECO:0000313" key="3">
    <source>
        <dbReference type="Proteomes" id="UP000573327"/>
    </source>
</evidence>
<sequence>MTEVRLPDEAERELYLDVLAQGGRITLAMAATADQDALARLLASGLLIGSAQGLGYTAVNPRTVGARISAELRSAGTRLLVEAEELPILLGELTKVYESAPRRSVRSSVVRHVHDAADIVHRMRELEAGAREEILLAQPGGPLPAAQLDRAVARAHEFAARGGTVRALYEPSVRTDQSTVRYAAAIGELGMRVRVLGEPFKRAMIFDRTVAVVPAAADHSSAAFVEDPAVVAFLIGGFERDWARAERVKWSDADTCADERPVDEQIGRLLATGLTQRTIATRLGLSERTVAGHISRLRELHDAETLFQLGWLLRGGRDA</sequence>
<accession>A0A7W7SE19</accession>
<dbReference type="Gene3D" id="1.10.10.10">
    <property type="entry name" value="Winged helix-like DNA-binding domain superfamily/Winged helix DNA-binding domain"/>
    <property type="match status" value="1"/>
</dbReference>
<dbReference type="Proteomes" id="UP000573327">
    <property type="component" value="Unassembled WGS sequence"/>
</dbReference>
<name>A0A7W7SE19_9ACTN</name>
<gene>
    <name evidence="2" type="ORF">F4556_003231</name>
</gene>